<reference evidence="3" key="1">
    <citation type="submission" date="2017-02" db="EMBL/GenBank/DDBJ databases">
        <authorList>
            <person name="Daims H."/>
        </authorList>
    </citation>
    <scope>NUCLEOTIDE SEQUENCE [LARGE SCALE GENOMIC DNA]</scope>
</reference>
<dbReference type="Pfam" id="PF04365">
    <property type="entry name" value="BrnT_toxin"/>
    <property type="match status" value="1"/>
</dbReference>
<organism evidence="2 3">
    <name type="scientific">Crenothrix polyspora</name>
    <dbReference type="NCBI Taxonomy" id="360316"/>
    <lineage>
        <taxon>Bacteria</taxon>
        <taxon>Pseudomonadati</taxon>
        <taxon>Pseudomonadota</taxon>
        <taxon>Gammaproteobacteria</taxon>
        <taxon>Methylococcales</taxon>
        <taxon>Crenotrichaceae</taxon>
        <taxon>Crenothrix</taxon>
    </lineage>
</organism>
<feature type="transmembrane region" description="Helical" evidence="1">
    <location>
        <begin position="57"/>
        <end position="74"/>
    </location>
</feature>
<keyword evidence="1" id="KW-1133">Transmembrane helix</keyword>
<proteinExistence type="predicted"/>
<keyword evidence="1" id="KW-0812">Transmembrane</keyword>
<keyword evidence="3" id="KW-1185">Reference proteome</keyword>
<evidence type="ECO:0000313" key="3">
    <source>
        <dbReference type="Proteomes" id="UP000195442"/>
    </source>
</evidence>
<gene>
    <name evidence="2" type="ORF">CRENPOLYSF2_4450002</name>
</gene>
<name>A0A1R4HFH2_9GAMM</name>
<dbReference type="OrthoDB" id="9802417at2"/>
<dbReference type="RefSeq" id="WP_087148004.1">
    <property type="nucleotide sequence ID" value="NZ_FUKJ01000385.1"/>
</dbReference>
<evidence type="ECO:0000313" key="2">
    <source>
        <dbReference type="EMBL" id="SJM94969.1"/>
    </source>
</evidence>
<sequence length="92" mass="11015">MKINFDAVKNEKNIQERGLSFERVAEFDFETAQFDIDKRHNYGETRYRAMGFLDKRLHSLIFVEIIGGIRVISFRKANKREIKRYENQSLLN</sequence>
<dbReference type="AlphaFoldDB" id="A0A1R4HFH2"/>
<dbReference type="InterPro" id="IPR007460">
    <property type="entry name" value="BrnT_toxin"/>
</dbReference>
<dbReference type="Proteomes" id="UP000195442">
    <property type="component" value="Unassembled WGS sequence"/>
</dbReference>
<evidence type="ECO:0008006" key="4">
    <source>
        <dbReference type="Google" id="ProtNLM"/>
    </source>
</evidence>
<evidence type="ECO:0000256" key="1">
    <source>
        <dbReference type="SAM" id="Phobius"/>
    </source>
</evidence>
<dbReference type="InterPro" id="IPR038573">
    <property type="entry name" value="BrnT_sf"/>
</dbReference>
<keyword evidence="1" id="KW-0472">Membrane</keyword>
<dbReference type="Gene3D" id="3.10.450.530">
    <property type="entry name" value="Ribonuclease toxin, BrnT, of type II toxin-antitoxin system"/>
    <property type="match status" value="1"/>
</dbReference>
<dbReference type="EMBL" id="FUKJ01000385">
    <property type="protein sequence ID" value="SJM94969.1"/>
    <property type="molecule type" value="Genomic_DNA"/>
</dbReference>
<protein>
    <recommendedName>
        <fullName evidence="4">BrnT family toxin</fullName>
    </recommendedName>
</protein>
<accession>A0A1R4HFH2</accession>